<protein>
    <recommendedName>
        <fullName evidence="3">DUF659 domain-containing protein</fullName>
    </recommendedName>
</protein>
<dbReference type="OrthoDB" id="92287at2759"/>
<dbReference type="Proteomes" id="UP000243217">
    <property type="component" value="Unassembled WGS sequence"/>
</dbReference>
<reference evidence="1 2" key="1">
    <citation type="journal article" date="2014" name="Genome Biol. Evol.">
        <title>The secreted proteins of Achlya hypogyna and Thraustotheca clavata identify the ancestral oomycete secretome and reveal gene acquisitions by horizontal gene transfer.</title>
        <authorList>
            <person name="Misner I."/>
            <person name="Blouin N."/>
            <person name="Leonard G."/>
            <person name="Richards T.A."/>
            <person name="Lane C.E."/>
        </authorList>
    </citation>
    <scope>NUCLEOTIDE SEQUENCE [LARGE SCALE GENOMIC DNA]</scope>
    <source>
        <strain evidence="1 2">ATCC 34112</strain>
    </source>
</reference>
<sequence length="209" mass="23833">MEQNIATDGWTDQNGSSIINFMSTGAEKHTATNLAEQIIYVIKNKQEQTTARVIGLVIAGGCAAHVLNLLFQDVIKHPALVKIQLNAVAITRYVRDHHALWDSFKLLITEVRHSGIHRKGLVLPVPTRWYSLINCIESLYSNKDVHDVLFVALAYFDIRKRFKQTIPARTKPENVVAIISDDFFWDNLSVILRFLHPLKCFGIEKEFCF</sequence>
<dbReference type="SUPFAM" id="SSF53098">
    <property type="entry name" value="Ribonuclease H-like"/>
    <property type="match status" value="1"/>
</dbReference>
<name>A0A1V9YMZ0_9STRA</name>
<accession>A0A1V9YMZ0</accession>
<gene>
    <name evidence="1" type="ORF">THRCLA_22938</name>
</gene>
<evidence type="ECO:0000313" key="1">
    <source>
        <dbReference type="EMBL" id="OQR87092.1"/>
    </source>
</evidence>
<dbReference type="AlphaFoldDB" id="A0A1V9YMZ0"/>
<evidence type="ECO:0008006" key="3">
    <source>
        <dbReference type="Google" id="ProtNLM"/>
    </source>
</evidence>
<organism evidence="1 2">
    <name type="scientific">Thraustotheca clavata</name>
    <dbReference type="NCBI Taxonomy" id="74557"/>
    <lineage>
        <taxon>Eukaryota</taxon>
        <taxon>Sar</taxon>
        <taxon>Stramenopiles</taxon>
        <taxon>Oomycota</taxon>
        <taxon>Saprolegniomycetes</taxon>
        <taxon>Saprolegniales</taxon>
        <taxon>Achlyaceae</taxon>
        <taxon>Thraustotheca</taxon>
    </lineage>
</organism>
<dbReference type="EMBL" id="JNBS01003451">
    <property type="protein sequence ID" value="OQR87092.1"/>
    <property type="molecule type" value="Genomic_DNA"/>
</dbReference>
<dbReference type="InterPro" id="IPR012337">
    <property type="entry name" value="RNaseH-like_sf"/>
</dbReference>
<comment type="caution">
    <text evidence="1">The sequence shown here is derived from an EMBL/GenBank/DDBJ whole genome shotgun (WGS) entry which is preliminary data.</text>
</comment>
<evidence type="ECO:0000313" key="2">
    <source>
        <dbReference type="Proteomes" id="UP000243217"/>
    </source>
</evidence>
<proteinExistence type="predicted"/>
<keyword evidence="2" id="KW-1185">Reference proteome</keyword>